<dbReference type="GO" id="GO:0005829">
    <property type="term" value="C:cytosol"/>
    <property type="evidence" value="ECO:0007669"/>
    <property type="project" value="TreeGrafter"/>
</dbReference>
<feature type="binding site" evidence="7">
    <location>
        <begin position="117"/>
        <end position="119"/>
    </location>
    <ligand>
        <name>FMN</name>
        <dbReference type="ChEBI" id="CHEBI:58210"/>
    </ligand>
</feature>
<evidence type="ECO:0000256" key="3">
    <source>
        <dbReference type="ARBA" id="ARBA00013036"/>
    </source>
</evidence>
<feature type="binding site" evidence="7">
    <location>
        <position position="305"/>
    </location>
    <ligand>
        <name>FMN</name>
        <dbReference type="ChEBI" id="CHEBI:58210"/>
    </ligand>
</feature>
<evidence type="ECO:0000313" key="9">
    <source>
        <dbReference type="Proteomes" id="UP000231292"/>
    </source>
</evidence>
<comment type="caution">
    <text evidence="7">Lacks conserved residue(s) required for the propagation of feature annotation.</text>
</comment>
<dbReference type="Proteomes" id="UP000231292">
    <property type="component" value="Unassembled WGS sequence"/>
</dbReference>
<dbReference type="PANTHER" id="PTHR21085:SF0">
    <property type="entry name" value="CHORISMATE SYNTHASE"/>
    <property type="match status" value="1"/>
</dbReference>
<comment type="function">
    <text evidence="7">Catalyzes the anti-1,4-elimination of the C-3 phosphate and the C-6 proR hydrogen from 5-enolpyruvylshikimate-3-phosphate (EPSP) to yield chorismate, which is the branch point compound that serves as the starting substrate for the three terminal pathways of aromatic amino acid biosynthesis. This reaction introduces a second double bond into the aromatic ring system.</text>
</comment>
<feature type="binding site" evidence="7">
    <location>
        <position position="264"/>
    </location>
    <ligand>
        <name>FMN</name>
        <dbReference type="ChEBI" id="CHEBI:58210"/>
    </ligand>
</feature>
<dbReference type="EMBL" id="PCRK01000006">
    <property type="protein sequence ID" value="PIP19918.1"/>
    <property type="molecule type" value="Genomic_DNA"/>
</dbReference>
<keyword evidence="5 7" id="KW-0057">Aromatic amino acid biosynthesis</keyword>
<keyword evidence="7" id="KW-0288">FMN</keyword>
<dbReference type="InterPro" id="IPR035904">
    <property type="entry name" value="Chorismate_synth_AroC_sf"/>
</dbReference>
<feature type="binding site" evidence="7">
    <location>
        <position position="40"/>
    </location>
    <ligand>
        <name>NADP(+)</name>
        <dbReference type="ChEBI" id="CHEBI:58349"/>
    </ligand>
</feature>
<dbReference type="GO" id="GO:0010181">
    <property type="term" value="F:FMN binding"/>
    <property type="evidence" value="ECO:0007669"/>
    <property type="project" value="TreeGrafter"/>
</dbReference>
<reference evidence="8 9" key="1">
    <citation type="submission" date="2017-09" db="EMBL/GenBank/DDBJ databases">
        <title>Depth-based differentiation of microbial function through sediment-hosted aquifers and enrichment of novel symbionts in the deep terrestrial subsurface.</title>
        <authorList>
            <person name="Probst A.J."/>
            <person name="Ladd B."/>
            <person name="Jarett J.K."/>
            <person name="Geller-Mcgrath D.E."/>
            <person name="Sieber C.M."/>
            <person name="Emerson J.B."/>
            <person name="Anantharaman K."/>
            <person name="Thomas B.C."/>
            <person name="Malmstrom R."/>
            <person name="Stieglmeier M."/>
            <person name="Klingl A."/>
            <person name="Woyke T."/>
            <person name="Ryan C.M."/>
            <person name="Banfield J.F."/>
        </authorList>
    </citation>
    <scope>NUCLEOTIDE SEQUENCE [LARGE SCALE GENOMIC DNA]</scope>
    <source>
        <strain evidence="8">CG23_combo_of_CG06-09_8_20_14_all_41_10</strain>
    </source>
</reference>
<dbReference type="PIRSF" id="PIRSF001456">
    <property type="entry name" value="Chorismate_synth"/>
    <property type="match status" value="1"/>
</dbReference>
<keyword evidence="7" id="KW-0274">FAD</keyword>
<keyword evidence="4 7" id="KW-0028">Amino-acid biosynthesis</keyword>
<dbReference type="PANTHER" id="PTHR21085">
    <property type="entry name" value="CHORISMATE SYNTHASE"/>
    <property type="match status" value="1"/>
</dbReference>
<comment type="cofactor">
    <cofactor evidence="7">
        <name>FMNH2</name>
        <dbReference type="ChEBI" id="CHEBI:57618"/>
    </cofactor>
    <text evidence="7">Reduced FMN (FMNH(2)).</text>
</comment>
<comment type="pathway">
    <text evidence="1 7">Metabolic intermediate biosynthesis; chorismate biosynthesis; chorismate from D-erythrose 4-phosphate and phosphoenolpyruvate: step 7/7.</text>
</comment>
<dbReference type="UniPathway" id="UPA00053">
    <property type="reaction ID" value="UER00090"/>
</dbReference>
<organism evidence="8 9">
    <name type="scientific">Candidatus Sherwoodlollariibacterium unditelluris</name>
    <dbReference type="NCBI Taxonomy" id="1974757"/>
    <lineage>
        <taxon>Bacteria</taxon>
        <taxon>Pseudomonadati</taxon>
        <taxon>Candidatus Omnitrophota</taxon>
        <taxon>Candidatus Sherwoodlollariibacterium</taxon>
    </lineage>
</organism>
<dbReference type="SUPFAM" id="SSF103263">
    <property type="entry name" value="Chorismate synthase, AroC"/>
    <property type="match status" value="1"/>
</dbReference>
<evidence type="ECO:0000256" key="7">
    <source>
        <dbReference type="HAMAP-Rule" id="MF_00300"/>
    </source>
</evidence>
<name>A0A2G9YKZ3_9BACT</name>
<comment type="subunit">
    <text evidence="7">Homotetramer.</text>
</comment>
<evidence type="ECO:0000256" key="5">
    <source>
        <dbReference type="ARBA" id="ARBA00023141"/>
    </source>
</evidence>
<evidence type="ECO:0000256" key="4">
    <source>
        <dbReference type="ARBA" id="ARBA00022605"/>
    </source>
</evidence>
<comment type="similarity">
    <text evidence="2 7">Belongs to the chorismate synthase family.</text>
</comment>
<dbReference type="PROSITE" id="PS00788">
    <property type="entry name" value="CHORISMATE_SYNTHASE_2"/>
    <property type="match status" value="1"/>
</dbReference>
<dbReference type="EC" id="4.2.3.5" evidence="3 7"/>
<evidence type="ECO:0000256" key="1">
    <source>
        <dbReference type="ARBA" id="ARBA00005044"/>
    </source>
</evidence>
<feature type="binding site" evidence="7">
    <location>
        <begin position="279"/>
        <end position="283"/>
    </location>
    <ligand>
        <name>FMN</name>
        <dbReference type="ChEBI" id="CHEBI:58210"/>
    </ligand>
</feature>
<comment type="caution">
    <text evidence="8">The sequence shown here is derived from an EMBL/GenBank/DDBJ whole genome shotgun (WGS) entry which is preliminary data.</text>
</comment>
<protein>
    <recommendedName>
        <fullName evidence="3 7">Chorismate synthase</fullName>
        <shortName evidence="7">CS</shortName>
        <ecNumber evidence="3 7">4.2.3.5</ecNumber>
    </recommendedName>
    <alternativeName>
        <fullName evidence="7">5-enolpyruvylshikimate-3-phosphate phospholyase</fullName>
    </alternativeName>
</protein>
<keyword evidence="6 7" id="KW-0456">Lyase</keyword>
<accession>A0A2G9YKZ3</accession>
<dbReference type="HAMAP" id="MF_00300">
    <property type="entry name" value="Chorismate_synth"/>
    <property type="match status" value="1"/>
</dbReference>
<feature type="binding site" evidence="7">
    <location>
        <position position="46"/>
    </location>
    <ligand>
        <name>NADP(+)</name>
        <dbReference type="ChEBI" id="CHEBI:58349"/>
    </ligand>
</feature>
<evidence type="ECO:0000256" key="2">
    <source>
        <dbReference type="ARBA" id="ARBA00008014"/>
    </source>
</evidence>
<dbReference type="GO" id="GO:0009073">
    <property type="term" value="P:aromatic amino acid family biosynthetic process"/>
    <property type="evidence" value="ECO:0007669"/>
    <property type="project" value="UniProtKB-KW"/>
</dbReference>
<dbReference type="GO" id="GO:0004107">
    <property type="term" value="F:chorismate synthase activity"/>
    <property type="evidence" value="ECO:0007669"/>
    <property type="project" value="UniProtKB-UniRule"/>
</dbReference>
<gene>
    <name evidence="7" type="primary">aroC</name>
    <name evidence="8" type="ORF">COX41_00255</name>
</gene>
<keyword evidence="7" id="KW-0521">NADP</keyword>
<dbReference type="GO" id="GO:0008652">
    <property type="term" value="P:amino acid biosynthetic process"/>
    <property type="evidence" value="ECO:0007669"/>
    <property type="project" value="UniProtKB-KW"/>
</dbReference>
<comment type="catalytic activity">
    <reaction evidence="7">
        <text>5-O-(1-carboxyvinyl)-3-phosphoshikimate = chorismate + phosphate</text>
        <dbReference type="Rhea" id="RHEA:21020"/>
        <dbReference type="ChEBI" id="CHEBI:29748"/>
        <dbReference type="ChEBI" id="CHEBI:43474"/>
        <dbReference type="ChEBI" id="CHEBI:57701"/>
        <dbReference type="EC" id="4.2.3.5"/>
    </reaction>
</comment>
<dbReference type="CDD" id="cd07304">
    <property type="entry name" value="Chorismate_synthase"/>
    <property type="match status" value="1"/>
</dbReference>
<dbReference type="InterPro" id="IPR020541">
    <property type="entry name" value="Chorismate_synthase_CS"/>
</dbReference>
<dbReference type="GO" id="GO:0009423">
    <property type="term" value="P:chorismate biosynthetic process"/>
    <property type="evidence" value="ECO:0007669"/>
    <property type="project" value="UniProtKB-UniRule"/>
</dbReference>
<evidence type="ECO:0000256" key="6">
    <source>
        <dbReference type="ARBA" id="ARBA00023239"/>
    </source>
</evidence>
<dbReference type="InterPro" id="IPR000453">
    <property type="entry name" value="Chorismate_synth"/>
</dbReference>
<dbReference type="Pfam" id="PF01264">
    <property type="entry name" value="Chorismate_synt"/>
    <property type="match status" value="1"/>
</dbReference>
<keyword evidence="7" id="KW-0285">Flavoprotein</keyword>
<sequence>MLRFLTAGESHGKAMVAILEGMSAGLRIDLAKINQELKRRQAGFGRGVRMQIENDRAEIFSGLKNNKTLGSPLTLLIRNKDFSIERLPKVICPRPGHADLSGLLKYGFTDIRNVLERASARNTAVIVGIGAICKIFLEEFKIKISSRVLSIGGENNIGSMKDKISEAIRLKDTVGGIFEVRAKGLPVGLGSYVQPDERLDGRLAQAVMSIPGIKALEIGLGFGYAVSFGSEVHDAIYRGKGLSPQGIVPKRYFRKTNNAGGIEGGVSNGEELVIRACMKPISTLMNPLDSVNIKTNRPSKAAVERSDTCVVSAAGVVAESSCAYVLADAMLEKFGSDSLGDIKENYKNYLRRIT</sequence>
<evidence type="ECO:0000313" key="8">
    <source>
        <dbReference type="EMBL" id="PIP19918.1"/>
    </source>
</evidence>
<dbReference type="Gene3D" id="3.60.150.10">
    <property type="entry name" value="Chorismate synthase AroC"/>
    <property type="match status" value="2"/>
</dbReference>
<proteinExistence type="inferred from homology"/>
<dbReference type="AlphaFoldDB" id="A0A2G9YKZ3"/>